<accession>A0A6J5M983</accession>
<sequence length="366" mass="42911">MKFWDSETGKFDKKVLIVPNYTHFGDGKNINADSFVLVMKSFLDNSNYGNLQFIIPYPNGYMPTDFMKYPNVKLVNMGNISTFPPLMRIQFPDSAFKKIFSEEGIDIIWSHLPEWTNQLLIVRRYNTVTQSVLGYCHWWEIPENGAYSHNSFWNNVQGMLKMKVCGVNSEWVKRLIIKRASEFLNKETIDKLEQIIQPWYLGCDNWSEGVVKPKTILFNHRDDTYTGSQWFFEEMDKLWEQRQDFKVLTSIASVRKPYTESIRHPNRDHYLNNVGSADIGVGCFTKYSAWSMSTTDGLSRNVPYILPKGLCYEEMVGENYPLLYSGKKEFMKLIVDYLDGKINRPNTKSIAERLYWENTLKNWKID</sequence>
<protein>
    <submittedName>
        <fullName evidence="1">Uncharacterized protein</fullName>
    </submittedName>
</protein>
<reference evidence="1" key="1">
    <citation type="submission" date="2020-04" db="EMBL/GenBank/DDBJ databases">
        <authorList>
            <person name="Chiriac C."/>
            <person name="Salcher M."/>
            <person name="Ghai R."/>
            <person name="Kavagutti S V."/>
        </authorList>
    </citation>
    <scope>NUCLEOTIDE SEQUENCE</scope>
</reference>
<proteinExistence type="predicted"/>
<name>A0A6J5M983_9CAUD</name>
<organism evidence="1">
    <name type="scientific">uncultured Caudovirales phage</name>
    <dbReference type="NCBI Taxonomy" id="2100421"/>
    <lineage>
        <taxon>Viruses</taxon>
        <taxon>Duplodnaviria</taxon>
        <taxon>Heunggongvirae</taxon>
        <taxon>Uroviricota</taxon>
        <taxon>Caudoviricetes</taxon>
        <taxon>Peduoviridae</taxon>
        <taxon>Maltschvirus</taxon>
        <taxon>Maltschvirus maltsch</taxon>
    </lineage>
</organism>
<gene>
    <name evidence="1" type="ORF">UFOVP449_145</name>
</gene>
<dbReference type="EMBL" id="LR796420">
    <property type="protein sequence ID" value="CAB4143268.1"/>
    <property type="molecule type" value="Genomic_DNA"/>
</dbReference>
<evidence type="ECO:0000313" key="1">
    <source>
        <dbReference type="EMBL" id="CAB4143268.1"/>
    </source>
</evidence>